<evidence type="ECO:0000313" key="2">
    <source>
        <dbReference type="EMBL" id="QQQ42844.1"/>
    </source>
</evidence>
<sequence length="260" mass="29300">MANSPIATVGNPRFGAKLEIRTRAKIYAWLFLAAAISYVAWSSLTIYTPLVSSETGQASLKEIRDYSNELAERMQKTRAEHNLPFIGEQQLTIDHVTGINHLAADAARARQRYFDPEHTYVWKGILDDISNYAQHLDGFGSSDPNDSKMRLQELNSALMQVLTNRDRAVKTMEGTKRIFSIHIGEAKGSLYTDILMTKTLLDAGVNEHLLLTTQSSAPPFEDIVRLQNAEWAVFELHQQLGRDYEQANRIPTAIRLLIGR</sequence>
<feature type="transmembrane region" description="Helical" evidence="1">
    <location>
        <begin position="26"/>
        <end position="47"/>
    </location>
</feature>
<dbReference type="RefSeq" id="WP_201118006.1">
    <property type="nucleotide sequence ID" value="NZ_CP067993.1"/>
</dbReference>
<evidence type="ECO:0000313" key="3">
    <source>
        <dbReference type="Proteomes" id="UP000596095"/>
    </source>
</evidence>
<protein>
    <submittedName>
        <fullName evidence="2">Uncharacterized protein</fullName>
    </submittedName>
</protein>
<dbReference type="EMBL" id="CP067993">
    <property type="protein sequence ID" value="QQQ42844.1"/>
    <property type="molecule type" value="Genomic_DNA"/>
</dbReference>
<dbReference type="AlphaFoldDB" id="A0ABD7C4T3"/>
<organism evidence="2 3">
    <name type="scientific">Stenotrophomonas maltophilia</name>
    <name type="common">Pseudomonas maltophilia</name>
    <name type="synonym">Xanthomonas maltophilia</name>
    <dbReference type="NCBI Taxonomy" id="40324"/>
    <lineage>
        <taxon>Bacteria</taxon>
        <taxon>Pseudomonadati</taxon>
        <taxon>Pseudomonadota</taxon>
        <taxon>Gammaproteobacteria</taxon>
        <taxon>Lysobacterales</taxon>
        <taxon>Lysobacteraceae</taxon>
        <taxon>Stenotrophomonas</taxon>
        <taxon>Stenotrophomonas maltophilia group</taxon>
    </lineage>
</organism>
<keyword evidence="1" id="KW-0472">Membrane</keyword>
<reference evidence="2 3" key="1">
    <citation type="submission" date="2021-01" db="EMBL/GenBank/DDBJ databases">
        <title>Genome Characterization of a novel Stenotrophomonas isolate with high keratinase activity.</title>
        <authorList>
            <person name="Cao Z.-J."/>
        </authorList>
    </citation>
    <scope>NUCLEOTIDE SEQUENCE [LARGE SCALE GENOMIC DNA]</scope>
    <source>
        <strain evidence="2 3">DHHJ</strain>
    </source>
</reference>
<evidence type="ECO:0000256" key="1">
    <source>
        <dbReference type="SAM" id="Phobius"/>
    </source>
</evidence>
<dbReference type="Proteomes" id="UP000596095">
    <property type="component" value="Chromosome"/>
</dbReference>
<proteinExistence type="predicted"/>
<name>A0ABD7C4T3_STEMA</name>
<gene>
    <name evidence="2" type="ORF">JJL50_01960</name>
</gene>
<keyword evidence="1" id="KW-0812">Transmembrane</keyword>
<accession>A0ABD7C4T3</accession>
<keyword evidence="1" id="KW-1133">Transmembrane helix</keyword>